<protein>
    <submittedName>
        <fullName evidence="1">Uncharacterized protein</fullName>
    </submittedName>
</protein>
<dbReference type="AlphaFoldDB" id="D6WLW7"/>
<keyword evidence="2" id="KW-1185">Reference proteome</keyword>
<organism evidence="1 2">
    <name type="scientific">Tribolium castaneum</name>
    <name type="common">Red flour beetle</name>
    <dbReference type="NCBI Taxonomy" id="7070"/>
    <lineage>
        <taxon>Eukaryota</taxon>
        <taxon>Metazoa</taxon>
        <taxon>Ecdysozoa</taxon>
        <taxon>Arthropoda</taxon>
        <taxon>Hexapoda</taxon>
        <taxon>Insecta</taxon>
        <taxon>Pterygota</taxon>
        <taxon>Neoptera</taxon>
        <taxon>Endopterygota</taxon>
        <taxon>Coleoptera</taxon>
        <taxon>Polyphaga</taxon>
        <taxon>Cucujiformia</taxon>
        <taxon>Tenebrionidae</taxon>
        <taxon>Tenebrionidae incertae sedis</taxon>
        <taxon>Tribolium</taxon>
    </lineage>
</organism>
<dbReference type="InParanoid" id="D6WLW7"/>
<evidence type="ECO:0000313" key="2">
    <source>
        <dbReference type="Proteomes" id="UP000007266"/>
    </source>
</evidence>
<dbReference type="Proteomes" id="UP000007266">
    <property type="component" value="Linkage group 5"/>
</dbReference>
<sequence length="123" mass="13661">MSVNRCLSVENPEFWCRFVWLGSGSVAGQGQRIRPTLILKALSFAAFRAARGSVYKHIDPDAILATSRASILDRRGQHQHKAWPRTSFSFVRGASEDRWPPVPVDRVPHVLSAPLVLKPGSKS</sequence>
<dbReference type="EMBL" id="KQ971343">
    <property type="protein sequence ID" value="EFA04177.1"/>
    <property type="molecule type" value="Genomic_DNA"/>
</dbReference>
<accession>D6WLW7</accession>
<dbReference type="HOGENOM" id="CLU_2018169_0_0_1"/>
<name>D6WLW7_TRICA</name>
<reference evidence="1 2" key="2">
    <citation type="journal article" date="2010" name="Nucleic Acids Res.">
        <title>BeetleBase in 2010: revisions to provide comprehensive genomic information for Tribolium castaneum.</title>
        <authorList>
            <person name="Kim H.S."/>
            <person name="Murphy T."/>
            <person name="Xia J."/>
            <person name="Caragea D."/>
            <person name="Park Y."/>
            <person name="Beeman R.W."/>
            <person name="Lorenzen M.D."/>
            <person name="Butcher S."/>
            <person name="Manak J.R."/>
            <person name="Brown S.J."/>
        </authorList>
    </citation>
    <scope>GENOME REANNOTATION</scope>
    <source>
        <strain evidence="1 2">Georgia GA2</strain>
    </source>
</reference>
<reference evidence="1 2" key="1">
    <citation type="journal article" date="2008" name="Nature">
        <title>The genome of the model beetle and pest Tribolium castaneum.</title>
        <authorList>
            <consortium name="Tribolium Genome Sequencing Consortium"/>
            <person name="Richards S."/>
            <person name="Gibbs R.A."/>
            <person name="Weinstock G.M."/>
            <person name="Brown S.J."/>
            <person name="Denell R."/>
            <person name="Beeman R.W."/>
            <person name="Gibbs R."/>
            <person name="Beeman R.W."/>
            <person name="Brown S.J."/>
            <person name="Bucher G."/>
            <person name="Friedrich M."/>
            <person name="Grimmelikhuijzen C.J."/>
            <person name="Klingler M."/>
            <person name="Lorenzen M."/>
            <person name="Richards S."/>
            <person name="Roth S."/>
            <person name="Schroder R."/>
            <person name="Tautz D."/>
            <person name="Zdobnov E.M."/>
            <person name="Muzny D."/>
            <person name="Gibbs R.A."/>
            <person name="Weinstock G.M."/>
            <person name="Attaway T."/>
            <person name="Bell S."/>
            <person name="Buhay C.J."/>
            <person name="Chandrabose M.N."/>
            <person name="Chavez D."/>
            <person name="Clerk-Blankenburg K.P."/>
            <person name="Cree A."/>
            <person name="Dao M."/>
            <person name="Davis C."/>
            <person name="Chacko J."/>
            <person name="Dinh H."/>
            <person name="Dugan-Rocha S."/>
            <person name="Fowler G."/>
            <person name="Garner T.T."/>
            <person name="Garnes J."/>
            <person name="Gnirke A."/>
            <person name="Hawes A."/>
            <person name="Hernandez J."/>
            <person name="Hines S."/>
            <person name="Holder M."/>
            <person name="Hume J."/>
            <person name="Jhangiani S.N."/>
            <person name="Joshi V."/>
            <person name="Khan Z.M."/>
            <person name="Jackson L."/>
            <person name="Kovar C."/>
            <person name="Kowis A."/>
            <person name="Lee S."/>
            <person name="Lewis L.R."/>
            <person name="Margolis J."/>
            <person name="Morgan M."/>
            <person name="Nazareth L.V."/>
            <person name="Nguyen N."/>
            <person name="Okwuonu G."/>
            <person name="Parker D."/>
            <person name="Richards S."/>
            <person name="Ruiz S.J."/>
            <person name="Santibanez J."/>
            <person name="Savard J."/>
            <person name="Scherer S.E."/>
            <person name="Schneider B."/>
            <person name="Sodergren E."/>
            <person name="Tautz D."/>
            <person name="Vattahil S."/>
            <person name="Villasana D."/>
            <person name="White C.S."/>
            <person name="Wright R."/>
            <person name="Park Y."/>
            <person name="Beeman R.W."/>
            <person name="Lord J."/>
            <person name="Oppert B."/>
            <person name="Lorenzen M."/>
            <person name="Brown S."/>
            <person name="Wang L."/>
            <person name="Savard J."/>
            <person name="Tautz D."/>
            <person name="Richards S."/>
            <person name="Weinstock G."/>
            <person name="Gibbs R.A."/>
            <person name="Liu Y."/>
            <person name="Worley K."/>
            <person name="Weinstock G."/>
            <person name="Elsik C.G."/>
            <person name="Reese J.T."/>
            <person name="Elhaik E."/>
            <person name="Landan G."/>
            <person name="Graur D."/>
            <person name="Arensburger P."/>
            <person name="Atkinson P."/>
            <person name="Beeman R.W."/>
            <person name="Beidler J."/>
            <person name="Brown S.J."/>
            <person name="Demuth J.P."/>
            <person name="Drury D.W."/>
            <person name="Du Y.Z."/>
            <person name="Fujiwara H."/>
            <person name="Lorenzen M."/>
            <person name="Maselli V."/>
            <person name="Osanai M."/>
            <person name="Park Y."/>
            <person name="Robertson H.M."/>
            <person name="Tu Z."/>
            <person name="Wang J.J."/>
            <person name="Wang S."/>
            <person name="Richards S."/>
            <person name="Song H."/>
            <person name="Zhang L."/>
            <person name="Sodergren E."/>
            <person name="Werner D."/>
            <person name="Stanke M."/>
            <person name="Morgenstern B."/>
            <person name="Solovyev V."/>
            <person name="Kosarev P."/>
            <person name="Brown G."/>
            <person name="Chen H.C."/>
            <person name="Ermolaeva O."/>
            <person name="Hlavina W."/>
            <person name="Kapustin Y."/>
            <person name="Kiryutin B."/>
            <person name="Kitts P."/>
            <person name="Maglott D."/>
            <person name="Pruitt K."/>
            <person name="Sapojnikov V."/>
            <person name="Souvorov A."/>
            <person name="Mackey A.J."/>
            <person name="Waterhouse R.M."/>
            <person name="Wyder S."/>
            <person name="Zdobnov E.M."/>
            <person name="Zdobnov E.M."/>
            <person name="Wyder S."/>
            <person name="Kriventseva E.V."/>
            <person name="Kadowaki T."/>
            <person name="Bork P."/>
            <person name="Aranda M."/>
            <person name="Bao R."/>
            <person name="Beermann A."/>
            <person name="Berns N."/>
            <person name="Bolognesi R."/>
            <person name="Bonneton F."/>
            <person name="Bopp D."/>
            <person name="Brown S.J."/>
            <person name="Bucher G."/>
            <person name="Butts T."/>
            <person name="Chaumot A."/>
            <person name="Denell R.E."/>
            <person name="Ferrier D.E."/>
            <person name="Friedrich M."/>
            <person name="Gordon C.M."/>
            <person name="Jindra M."/>
            <person name="Klingler M."/>
            <person name="Lan Q."/>
            <person name="Lattorff H.M."/>
            <person name="Laudet V."/>
            <person name="von Levetsow C."/>
            <person name="Liu Z."/>
            <person name="Lutz R."/>
            <person name="Lynch J.A."/>
            <person name="da Fonseca R.N."/>
            <person name="Posnien N."/>
            <person name="Reuter R."/>
            <person name="Roth S."/>
            <person name="Savard J."/>
            <person name="Schinko J.B."/>
            <person name="Schmitt C."/>
            <person name="Schoppmeier M."/>
            <person name="Schroder R."/>
            <person name="Shippy T.D."/>
            <person name="Simonnet F."/>
            <person name="Marques-Souza H."/>
            <person name="Tautz D."/>
            <person name="Tomoyasu Y."/>
            <person name="Trauner J."/>
            <person name="Van der Zee M."/>
            <person name="Vervoort M."/>
            <person name="Wittkopp N."/>
            <person name="Wimmer E.A."/>
            <person name="Yang X."/>
            <person name="Jones A.K."/>
            <person name="Sattelle D.B."/>
            <person name="Ebert P.R."/>
            <person name="Nelson D."/>
            <person name="Scott J.G."/>
            <person name="Beeman R.W."/>
            <person name="Muthukrishnan S."/>
            <person name="Kramer K.J."/>
            <person name="Arakane Y."/>
            <person name="Beeman R.W."/>
            <person name="Zhu Q."/>
            <person name="Hogenkamp D."/>
            <person name="Dixit R."/>
            <person name="Oppert B."/>
            <person name="Jiang H."/>
            <person name="Zou Z."/>
            <person name="Marshall J."/>
            <person name="Elpidina E."/>
            <person name="Vinokurov K."/>
            <person name="Oppert C."/>
            <person name="Zou Z."/>
            <person name="Evans J."/>
            <person name="Lu Z."/>
            <person name="Zhao P."/>
            <person name="Sumathipala N."/>
            <person name="Altincicek B."/>
            <person name="Vilcinskas A."/>
            <person name="Williams M."/>
            <person name="Hultmark D."/>
            <person name="Hetru C."/>
            <person name="Jiang H."/>
            <person name="Grimmelikhuijzen C.J."/>
            <person name="Hauser F."/>
            <person name="Cazzamali G."/>
            <person name="Williamson M."/>
            <person name="Park Y."/>
            <person name="Li B."/>
            <person name="Tanaka Y."/>
            <person name="Predel R."/>
            <person name="Neupert S."/>
            <person name="Schachtner J."/>
            <person name="Verleyen P."/>
            <person name="Raible F."/>
            <person name="Bork P."/>
            <person name="Friedrich M."/>
            <person name="Walden K.K."/>
            <person name="Robertson H.M."/>
            <person name="Angeli S."/>
            <person name="Foret S."/>
            <person name="Bucher G."/>
            <person name="Schuetz S."/>
            <person name="Maleszka R."/>
            <person name="Wimmer E.A."/>
            <person name="Beeman R.W."/>
            <person name="Lorenzen M."/>
            <person name="Tomoyasu Y."/>
            <person name="Miller S.C."/>
            <person name="Grossmann D."/>
            <person name="Bucher G."/>
        </authorList>
    </citation>
    <scope>NUCLEOTIDE SEQUENCE [LARGE SCALE GENOMIC DNA]</scope>
    <source>
        <strain evidence="1 2">Georgia GA2</strain>
    </source>
</reference>
<proteinExistence type="predicted"/>
<gene>
    <name evidence="1" type="primary">GLEAN_14426</name>
    <name evidence="1" type="ORF">TcasGA2_TC014426</name>
</gene>
<evidence type="ECO:0000313" key="1">
    <source>
        <dbReference type="EMBL" id="EFA04177.1"/>
    </source>
</evidence>